<protein>
    <submittedName>
        <fullName evidence="6">Dynamin central region protein</fullName>
    </submittedName>
</protein>
<proteinExistence type="predicted"/>
<dbReference type="Gene3D" id="3.40.50.300">
    <property type="entry name" value="P-loop containing nucleotide triphosphate hydrolases"/>
    <property type="match status" value="1"/>
</dbReference>
<dbReference type="PANTHER" id="PTHR11566:SF21">
    <property type="entry name" value="DYNAMIN RELATED PROTEIN 1, ISOFORM A"/>
    <property type="match status" value="1"/>
</dbReference>
<dbReference type="GO" id="GO:0008017">
    <property type="term" value="F:microtubule binding"/>
    <property type="evidence" value="ECO:0007669"/>
    <property type="project" value="TreeGrafter"/>
</dbReference>
<reference evidence="6 7" key="1">
    <citation type="journal article" date="2019" name="Fungal Biol. Biotechnol.">
        <title>Draft genome sequence of fastidious pathogen Ceratobasidium theobromae, which causes vascular-streak dieback in Theobroma cacao.</title>
        <authorList>
            <person name="Ali S.S."/>
            <person name="Asman A."/>
            <person name="Shao J."/>
            <person name="Firmansyah A.P."/>
            <person name="Susilo A.W."/>
            <person name="Rosmana A."/>
            <person name="McMahon P."/>
            <person name="Junaid M."/>
            <person name="Guest D."/>
            <person name="Kheng T.Y."/>
            <person name="Meinhardt L.W."/>
            <person name="Bailey B.A."/>
        </authorList>
    </citation>
    <scope>NUCLEOTIDE SEQUENCE [LARGE SCALE GENOMIC DNA]</scope>
    <source>
        <strain evidence="6 7">CT2</strain>
    </source>
</reference>
<accession>A0A5N5QV55</accession>
<dbReference type="InterPro" id="IPR020850">
    <property type="entry name" value="GED_dom"/>
</dbReference>
<dbReference type="EMBL" id="SSOP01000013">
    <property type="protein sequence ID" value="KAB5595056.1"/>
    <property type="molecule type" value="Genomic_DNA"/>
</dbReference>
<evidence type="ECO:0000259" key="5">
    <source>
        <dbReference type="PROSITE" id="PS51718"/>
    </source>
</evidence>
<keyword evidence="7" id="KW-1185">Reference proteome</keyword>
<dbReference type="GO" id="GO:0003924">
    <property type="term" value="F:GTPase activity"/>
    <property type="evidence" value="ECO:0007669"/>
    <property type="project" value="InterPro"/>
</dbReference>
<keyword evidence="2" id="KW-0342">GTP-binding</keyword>
<dbReference type="InterPro" id="IPR027417">
    <property type="entry name" value="P-loop_NTPase"/>
</dbReference>
<dbReference type="GO" id="GO:0005525">
    <property type="term" value="F:GTP binding"/>
    <property type="evidence" value="ECO:0007669"/>
    <property type="project" value="InterPro"/>
</dbReference>
<dbReference type="InterPro" id="IPR000375">
    <property type="entry name" value="Dynamin_stalk"/>
</dbReference>
<dbReference type="SUPFAM" id="SSF52540">
    <property type="entry name" value="P-loop containing nucleoside triphosphate hydrolases"/>
    <property type="match status" value="1"/>
</dbReference>
<dbReference type="AlphaFoldDB" id="A0A5N5QV55"/>
<evidence type="ECO:0000313" key="7">
    <source>
        <dbReference type="Proteomes" id="UP000383932"/>
    </source>
</evidence>
<dbReference type="GO" id="GO:0005737">
    <property type="term" value="C:cytoplasm"/>
    <property type="evidence" value="ECO:0007669"/>
    <property type="project" value="TreeGrafter"/>
</dbReference>
<dbReference type="InterPro" id="IPR022812">
    <property type="entry name" value="Dynamin"/>
</dbReference>
<dbReference type="PRINTS" id="PR00195">
    <property type="entry name" value="DYNAMIN"/>
</dbReference>
<sequence length="879" mass="97823">MSDDSLSFSLTSSPTGTFSTISSSPRESSAPVGIAASTFGVRQRKLLDLVNRLHNTGIQAEIDLPQICVVGSQSAGKSSLIESISGIKLPRASGTCTRCPTECRLRFSEEPWACTVHLRFLKGASGNDINPVRNIQFGGVITKKEQVEDRLRRAQLAILNPSVDSHLYLGDKLPKNSISMAAFSENFVSMEISGPDVTDLSFCDLPGKKPFRFKGFLGGLIARAGIIANVREGGDESDIELVKRLVTSYIRKESCIILLTVTCETDFENQGARSLAKQHDPDGKRTIGVLTKPDRIETGEEQKWLAFIRGEAEALSKGWFCVKQPSPSELEEGLSWSEARQREQEFFSTRQPWASQSMSVRQHFGTARLTTRLSEILSDLIQTRVPSLINEVHRLTQTTIENLRALPPEISDDPAATVLNLVMDFHRDVSTHVEGIPDGNGLIQQFRIVNTKFRDSIRGSAPSFRPYKSKYEKDKKCIMPEIRFLSEEDEGTPSQSQPYPNWILYEEDVSRMSQEAITRELPKNVPFIVKRKLIKRFVDLWAGPATVLLEDVERILRAYMQKLVDQAFKQHTYGGLHNAVGTLVAERIGQCRETANAQIQFLLDLENNQTFTTNTHYFSSYKNKFATYYKSVRKDCRGESTLVQGLAQGINAKTDFAKNMAEAISHLARMGISVQPEDLGKLLESDTEEGIIDIMAEVRAYYQVAYKRFVDIIPMAADETLVRGFCHGLEKRLFEGLGVSGDNAKDRCAAFLAYSNDVTLERDMLKTRRDPQDMDPPSLTNELTLSLRELAFGVKSSQVLSAGPIASSSGAPPMATITMSDDTSFTVQVCDPITQVANPKRYETLDDLLNEASSAYAKLRQDALMQKLLAVASERESVD</sequence>
<dbReference type="PROSITE" id="PS51718">
    <property type="entry name" value="G_DYNAMIN_2"/>
    <property type="match status" value="1"/>
</dbReference>
<evidence type="ECO:0000256" key="2">
    <source>
        <dbReference type="ARBA" id="ARBA00023134"/>
    </source>
</evidence>
<feature type="domain" description="GED" evidence="4">
    <location>
        <begin position="691"/>
        <end position="787"/>
    </location>
</feature>
<feature type="region of interest" description="Disordered" evidence="3">
    <location>
        <begin position="1"/>
        <end position="31"/>
    </location>
</feature>
<organism evidence="6 7">
    <name type="scientific">Ceratobasidium theobromae</name>
    <dbReference type="NCBI Taxonomy" id="1582974"/>
    <lineage>
        <taxon>Eukaryota</taxon>
        <taxon>Fungi</taxon>
        <taxon>Dikarya</taxon>
        <taxon>Basidiomycota</taxon>
        <taxon>Agaricomycotina</taxon>
        <taxon>Agaricomycetes</taxon>
        <taxon>Cantharellales</taxon>
        <taxon>Ceratobasidiaceae</taxon>
        <taxon>Ceratobasidium</taxon>
    </lineage>
</organism>
<dbReference type="Gene3D" id="1.20.120.1240">
    <property type="entry name" value="Dynamin, middle domain"/>
    <property type="match status" value="1"/>
</dbReference>
<feature type="domain" description="Dynamin-type G" evidence="5">
    <location>
        <begin position="61"/>
        <end position="386"/>
    </location>
</feature>
<dbReference type="CDD" id="cd08771">
    <property type="entry name" value="DLP_1"/>
    <property type="match status" value="1"/>
</dbReference>
<dbReference type="InterPro" id="IPR045063">
    <property type="entry name" value="Dynamin_N"/>
</dbReference>
<evidence type="ECO:0000256" key="3">
    <source>
        <dbReference type="SAM" id="MobiDB-lite"/>
    </source>
</evidence>
<evidence type="ECO:0000313" key="6">
    <source>
        <dbReference type="EMBL" id="KAB5595056.1"/>
    </source>
</evidence>
<gene>
    <name evidence="6" type="ORF">CTheo_1517</name>
</gene>
<dbReference type="Pfam" id="PF00350">
    <property type="entry name" value="Dynamin_N"/>
    <property type="match status" value="1"/>
</dbReference>
<dbReference type="OrthoDB" id="5061070at2759"/>
<dbReference type="Pfam" id="PF01031">
    <property type="entry name" value="Dynamin_M"/>
    <property type="match status" value="1"/>
</dbReference>
<feature type="compositionally biased region" description="Low complexity" evidence="3">
    <location>
        <begin position="1"/>
        <end position="20"/>
    </location>
</feature>
<keyword evidence="1" id="KW-0547">Nucleotide-binding</keyword>
<comment type="caution">
    <text evidence="6">The sequence shown here is derived from an EMBL/GenBank/DDBJ whole genome shotgun (WGS) entry which is preliminary data.</text>
</comment>
<evidence type="ECO:0000256" key="1">
    <source>
        <dbReference type="ARBA" id="ARBA00022741"/>
    </source>
</evidence>
<dbReference type="GO" id="GO:0005874">
    <property type="term" value="C:microtubule"/>
    <property type="evidence" value="ECO:0007669"/>
    <property type="project" value="TreeGrafter"/>
</dbReference>
<evidence type="ECO:0000259" key="4">
    <source>
        <dbReference type="PROSITE" id="PS51388"/>
    </source>
</evidence>
<name>A0A5N5QV55_9AGAM</name>
<dbReference type="PANTHER" id="PTHR11566">
    <property type="entry name" value="DYNAMIN"/>
    <property type="match status" value="1"/>
</dbReference>
<dbReference type="InterPro" id="IPR030381">
    <property type="entry name" value="G_DYNAMIN_dom"/>
</dbReference>
<dbReference type="InterPro" id="IPR001401">
    <property type="entry name" value="Dynamin_GTPase"/>
</dbReference>
<dbReference type="SMART" id="SM00053">
    <property type="entry name" value="DYNc"/>
    <property type="match status" value="1"/>
</dbReference>
<dbReference type="PROSITE" id="PS51388">
    <property type="entry name" value="GED"/>
    <property type="match status" value="1"/>
</dbReference>
<dbReference type="GO" id="GO:0016020">
    <property type="term" value="C:membrane"/>
    <property type="evidence" value="ECO:0007669"/>
    <property type="project" value="TreeGrafter"/>
</dbReference>
<dbReference type="Proteomes" id="UP000383932">
    <property type="component" value="Unassembled WGS sequence"/>
</dbReference>